<dbReference type="GO" id="GO:0003993">
    <property type="term" value="F:acid phosphatase activity"/>
    <property type="evidence" value="ECO:0007669"/>
    <property type="project" value="InterPro"/>
</dbReference>
<dbReference type="HOGENOM" id="CLU_2692897_0_0_1"/>
<dbReference type="InterPro" id="IPR029052">
    <property type="entry name" value="Metallo-depent_PP-like"/>
</dbReference>
<dbReference type="InParanoid" id="F6HMS5"/>
<dbReference type="PANTHER" id="PTHR22953:SF86">
    <property type="entry name" value="PURPLE ACID PHOSPHATASE 10"/>
    <property type="match status" value="1"/>
</dbReference>
<dbReference type="Gene3D" id="3.60.21.10">
    <property type="match status" value="1"/>
</dbReference>
<dbReference type="PaxDb" id="29760-VIT_08s0056g00380.t01"/>
<dbReference type="AlphaFoldDB" id="F6HMS5"/>
<gene>
    <name evidence="2" type="ordered locus">VIT_08s0056g00380</name>
</gene>
<accession>F6HMS5</accession>
<dbReference type="Proteomes" id="UP000009183">
    <property type="component" value="Chromosome 8"/>
</dbReference>
<proteinExistence type="predicted"/>
<dbReference type="InterPro" id="IPR039331">
    <property type="entry name" value="PAPs-like"/>
</dbReference>
<reference evidence="3" key="1">
    <citation type="journal article" date="2007" name="Nature">
        <title>The grapevine genome sequence suggests ancestral hexaploidization in major angiosperm phyla.</title>
        <authorList>
            <consortium name="The French-Italian Public Consortium for Grapevine Genome Characterization."/>
            <person name="Jaillon O."/>
            <person name="Aury J.-M."/>
            <person name="Noel B."/>
            <person name="Policriti A."/>
            <person name="Clepet C."/>
            <person name="Casagrande A."/>
            <person name="Choisne N."/>
            <person name="Aubourg S."/>
            <person name="Vitulo N."/>
            <person name="Jubin C."/>
            <person name="Vezzi A."/>
            <person name="Legeai F."/>
            <person name="Hugueney P."/>
            <person name="Dasilva C."/>
            <person name="Horner D."/>
            <person name="Mica E."/>
            <person name="Jublot D."/>
            <person name="Poulain J."/>
            <person name="Bruyere C."/>
            <person name="Billault A."/>
            <person name="Segurens B."/>
            <person name="Gouyvenoux M."/>
            <person name="Ugarte E."/>
            <person name="Cattonaro F."/>
            <person name="Anthouard V."/>
            <person name="Vico V."/>
            <person name="Del Fabbro C."/>
            <person name="Alaux M."/>
            <person name="Di Gaspero G."/>
            <person name="Dumas V."/>
            <person name="Felice N."/>
            <person name="Paillard S."/>
            <person name="Juman I."/>
            <person name="Moroldo M."/>
            <person name="Scalabrin S."/>
            <person name="Canaguier A."/>
            <person name="Le Clainche I."/>
            <person name="Malacrida G."/>
            <person name="Durand E."/>
            <person name="Pesole G."/>
            <person name="Laucou V."/>
            <person name="Chatelet P."/>
            <person name="Merdinoglu D."/>
            <person name="Delledonne M."/>
            <person name="Pezzotti M."/>
            <person name="Lecharny A."/>
            <person name="Scarpelli C."/>
            <person name="Artiguenave F."/>
            <person name="Pe M.E."/>
            <person name="Valle G."/>
            <person name="Morgante M."/>
            <person name="Caboche M."/>
            <person name="Adam-Blondon A.-F."/>
            <person name="Weissenbach J."/>
            <person name="Quetier F."/>
            <person name="Wincker P."/>
        </authorList>
    </citation>
    <scope>NUCLEOTIDE SEQUENCE [LARGE SCALE GENOMIC DNA]</scope>
    <source>
        <strain evidence="3">cv. Pinot noir / PN40024</strain>
    </source>
</reference>
<organism evidence="2 3">
    <name type="scientific">Vitis vinifera</name>
    <name type="common">Grape</name>
    <dbReference type="NCBI Taxonomy" id="29760"/>
    <lineage>
        <taxon>Eukaryota</taxon>
        <taxon>Viridiplantae</taxon>
        <taxon>Streptophyta</taxon>
        <taxon>Embryophyta</taxon>
        <taxon>Tracheophyta</taxon>
        <taxon>Spermatophyta</taxon>
        <taxon>Magnoliopsida</taxon>
        <taxon>eudicotyledons</taxon>
        <taxon>Gunneridae</taxon>
        <taxon>Pentapetalae</taxon>
        <taxon>rosids</taxon>
        <taxon>Vitales</taxon>
        <taxon>Vitaceae</taxon>
        <taxon>Viteae</taxon>
        <taxon>Vitis</taxon>
    </lineage>
</organism>
<evidence type="ECO:0000313" key="2">
    <source>
        <dbReference type="EMBL" id="CCB55950.1"/>
    </source>
</evidence>
<dbReference type="SUPFAM" id="SSF56300">
    <property type="entry name" value="Metallo-dependent phosphatases"/>
    <property type="match status" value="1"/>
</dbReference>
<name>F6HMS5_VITVI</name>
<dbReference type="EMBL" id="FN595995">
    <property type="protein sequence ID" value="CCB55950.1"/>
    <property type="molecule type" value="Genomic_DNA"/>
</dbReference>
<protein>
    <submittedName>
        <fullName evidence="2">Uncharacterized protein</fullName>
    </submittedName>
</protein>
<keyword evidence="3" id="KW-1185">Reference proteome</keyword>
<sequence>MEGKTMRVMFESWFVEYKVDVVFVGHVHAYERSECVSNIAYNIINGMCAPVKDQFAPIYITIGDGENIEGLAINMTVPQPNYSAY</sequence>
<dbReference type="eggNOG" id="KOG1378">
    <property type="taxonomic scope" value="Eukaryota"/>
</dbReference>
<keyword evidence="1" id="KW-0732">Signal</keyword>
<dbReference type="PANTHER" id="PTHR22953">
    <property type="entry name" value="ACID PHOSPHATASE RELATED"/>
    <property type="match status" value="1"/>
</dbReference>
<evidence type="ECO:0000256" key="1">
    <source>
        <dbReference type="ARBA" id="ARBA00022729"/>
    </source>
</evidence>
<evidence type="ECO:0000313" key="3">
    <source>
        <dbReference type="Proteomes" id="UP000009183"/>
    </source>
</evidence>